<evidence type="ECO:0000256" key="1">
    <source>
        <dbReference type="SAM" id="MobiDB-lite"/>
    </source>
</evidence>
<dbReference type="EMBL" id="LN899822">
    <property type="protein sequence ID" value="CUV60682.1"/>
    <property type="molecule type" value="Genomic_DNA"/>
</dbReference>
<evidence type="ECO:0000313" key="4">
    <source>
        <dbReference type="EMBL" id="CUV60682.1"/>
    </source>
</evidence>
<sequence>MAPGDGMIAMSPKSEVHDQAINDGNIWRAVIEPRTTKDCRGSNKPVAPPLRIGEEENAPTV</sequence>
<gene>
    <name evidence="4" type="ORF">RD1301_v1_1060019</name>
    <name evidence="2" type="ORF">RUN1744_v1_260013</name>
    <name evidence="3" type="ORF">TD1301_v1_1480002</name>
</gene>
<dbReference type="AlphaFoldDB" id="A0A0S4XAB4"/>
<protein>
    <submittedName>
        <fullName evidence="4">Uncharacterized protein</fullName>
    </submittedName>
</protein>
<proteinExistence type="predicted"/>
<accession>A0A0S4XAB4</accession>
<organism evidence="4">
    <name type="scientific">Ralstonia solanacearum</name>
    <name type="common">Pseudomonas solanacearum</name>
    <dbReference type="NCBI Taxonomy" id="305"/>
    <lineage>
        <taxon>Bacteria</taxon>
        <taxon>Pseudomonadati</taxon>
        <taxon>Pseudomonadota</taxon>
        <taxon>Betaproteobacteria</taxon>
        <taxon>Burkholderiales</taxon>
        <taxon>Burkholderiaceae</taxon>
        <taxon>Ralstonia</taxon>
        <taxon>Ralstonia solanacearum species complex</taxon>
    </lineage>
</organism>
<dbReference type="EMBL" id="LN899825">
    <property type="protein sequence ID" value="CUV35505.1"/>
    <property type="molecule type" value="Genomic_DNA"/>
</dbReference>
<dbReference type="EMBL" id="LN899823">
    <property type="protein sequence ID" value="CUV22845.1"/>
    <property type="molecule type" value="Genomic_DNA"/>
</dbReference>
<reference evidence="4" key="1">
    <citation type="submission" date="2015-10" db="EMBL/GenBank/DDBJ databases">
        <authorList>
            <person name="Gilbert D.G."/>
        </authorList>
    </citation>
    <scope>NUCLEOTIDE SEQUENCE</scope>
    <source>
        <strain evidence="4">Phyl III-seqv23</strain>
    </source>
</reference>
<name>A0A0S4XAB4_RALSL</name>
<feature type="region of interest" description="Disordered" evidence="1">
    <location>
        <begin position="35"/>
        <end position="61"/>
    </location>
</feature>
<feature type="region of interest" description="Disordered" evidence="1">
    <location>
        <begin position="1"/>
        <end position="21"/>
    </location>
</feature>
<evidence type="ECO:0000313" key="3">
    <source>
        <dbReference type="EMBL" id="CUV35505.1"/>
    </source>
</evidence>
<evidence type="ECO:0000313" key="2">
    <source>
        <dbReference type="EMBL" id="CUV22845.1"/>
    </source>
</evidence>